<dbReference type="EMBL" id="AZFS01000045">
    <property type="protein sequence ID" value="KRL95724.1"/>
    <property type="molecule type" value="Genomic_DNA"/>
</dbReference>
<dbReference type="AlphaFoldDB" id="A0A0R1URE2"/>
<organism evidence="3 4">
    <name type="scientific">Levilactobacillus hammesii DSM 16381</name>
    <dbReference type="NCBI Taxonomy" id="1423753"/>
    <lineage>
        <taxon>Bacteria</taxon>
        <taxon>Bacillati</taxon>
        <taxon>Bacillota</taxon>
        <taxon>Bacilli</taxon>
        <taxon>Lactobacillales</taxon>
        <taxon>Lactobacillaceae</taxon>
        <taxon>Levilactobacillus</taxon>
    </lineage>
</organism>
<name>A0A0R1URE2_9LACO</name>
<dbReference type="Gene3D" id="2.60.120.200">
    <property type="match status" value="1"/>
</dbReference>
<keyword evidence="4" id="KW-1185">Reference proteome</keyword>
<evidence type="ECO:0000313" key="4">
    <source>
        <dbReference type="Proteomes" id="UP000051580"/>
    </source>
</evidence>
<keyword evidence="2" id="KW-1133">Transmembrane helix</keyword>
<proteinExistence type="predicted"/>
<accession>A0A0R1URE2</accession>
<evidence type="ECO:0000256" key="2">
    <source>
        <dbReference type="SAM" id="Phobius"/>
    </source>
</evidence>
<dbReference type="SUPFAM" id="SSF49899">
    <property type="entry name" value="Concanavalin A-like lectins/glucanases"/>
    <property type="match status" value="1"/>
</dbReference>
<dbReference type="InterPro" id="IPR013320">
    <property type="entry name" value="ConA-like_dom_sf"/>
</dbReference>
<keyword evidence="2" id="KW-0812">Transmembrane</keyword>
<evidence type="ECO:0000256" key="1">
    <source>
        <dbReference type="SAM" id="MobiDB-lite"/>
    </source>
</evidence>
<feature type="transmembrane region" description="Helical" evidence="2">
    <location>
        <begin position="21"/>
        <end position="39"/>
    </location>
</feature>
<keyword evidence="2" id="KW-0472">Membrane</keyword>
<protein>
    <submittedName>
        <fullName evidence="3">Extracellular protein</fullName>
    </submittedName>
</protein>
<gene>
    <name evidence="3" type="ORF">FD28_GL002212</name>
</gene>
<sequence length="801" mass="84011">MTSIYGFSGEGGENSVKMRSILLGIVTVVTGLVWGGQSVTVQAKMTNDQILQTAPKGVTIGEYFSRGDISGNNAKISSTDFGDGQAVNLTTGANQAGAIWANDDARMNLNEDQTASMWMYFGDGRKTGSAGDGMAFVLQNDSNGVNAIAKNADGTPAAGQSMGVWGTDARTDMTKPLDTDAIAKLAIQNSWAVEFDTVSNQDILPTAAPDDANSISLLKKGPVSDFDRDVSGQHIASSFPGKSTTYQSNQASETTTGGSWLFPTTTTTNYYYPSMIHKGTITPGTGTSMFTFLDAGWWRHVTMHWDSSTDMMTYSYNDQVPRSGEEATTATSSTDSVSKTYTQSVKINPKEDLGVGSDGLVRWGFVGSTGSSTAAIENNIVVFDQVPGLVNGDTTATLTDTSQSDKVIDDPSDTVNSGDRLSLNYNLKYTSGRESWKDIVAKLNLPSNIVFKSATIKYANGDTDTISDLDTSSSTGQALSKSLENLNNKQDGSTAPNATADITLNGVAVAGSSDTTAVKETHSSFEGSNALMHTTLSAFNVKKVNGSMTMALTGDNIDAGGISGSQKLTEAKDVTLTGQITYGPGSTAAANSGITLHPQMNGVNLPTKTLSDSDAAGKFSYTIPAASIISGLTDGNQFVMYATDKNGINSANDVGYTITLKDGTLDLMANPTGTFNVDHPRNLTGSAMSFPADSNWGVQVKDTRGTGGTWTLTAQADPITSSNGLLDGDIVYEKTNGDQQSLTQGAATIDTHTSDSDSDEVDVTSGWDSTHGIQLETNAGAISGSYSTTVHWSLNNVPASE</sequence>
<dbReference type="PATRIC" id="fig|1423753.3.peg.2321"/>
<comment type="caution">
    <text evidence="3">The sequence shown here is derived from an EMBL/GenBank/DDBJ whole genome shotgun (WGS) entry which is preliminary data.</text>
</comment>
<dbReference type="Proteomes" id="UP000051580">
    <property type="component" value="Unassembled WGS sequence"/>
</dbReference>
<evidence type="ECO:0000313" key="3">
    <source>
        <dbReference type="EMBL" id="KRL95724.1"/>
    </source>
</evidence>
<feature type="region of interest" description="Disordered" evidence="1">
    <location>
        <begin position="234"/>
        <end position="259"/>
    </location>
</feature>
<dbReference type="STRING" id="1423753.FD28_GL002212"/>
<reference evidence="3 4" key="1">
    <citation type="journal article" date="2015" name="Genome Announc.">
        <title>Expanding the biotechnology potential of lactobacilli through comparative genomics of 213 strains and associated genera.</title>
        <authorList>
            <person name="Sun Z."/>
            <person name="Harris H.M."/>
            <person name="McCann A."/>
            <person name="Guo C."/>
            <person name="Argimon S."/>
            <person name="Zhang W."/>
            <person name="Yang X."/>
            <person name="Jeffery I.B."/>
            <person name="Cooney J.C."/>
            <person name="Kagawa T.F."/>
            <person name="Liu W."/>
            <person name="Song Y."/>
            <person name="Salvetti E."/>
            <person name="Wrobel A."/>
            <person name="Rasinkangas P."/>
            <person name="Parkhill J."/>
            <person name="Rea M.C."/>
            <person name="O'Sullivan O."/>
            <person name="Ritari J."/>
            <person name="Douillard F.P."/>
            <person name="Paul Ross R."/>
            <person name="Yang R."/>
            <person name="Briner A.E."/>
            <person name="Felis G.E."/>
            <person name="de Vos W.M."/>
            <person name="Barrangou R."/>
            <person name="Klaenhammer T.R."/>
            <person name="Caufield P.W."/>
            <person name="Cui Y."/>
            <person name="Zhang H."/>
            <person name="O'Toole P.W."/>
        </authorList>
    </citation>
    <scope>NUCLEOTIDE SEQUENCE [LARGE SCALE GENOMIC DNA]</scope>
    <source>
        <strain evidence="3 4">DSM 16381</strain>
    </source>
</reference>
<feature type="compositionally biased region" description="Polar residues" evidence="1">
    <location>
        <begin position="234"/>
        <end position="258"/>
    </location>
</feature>